<evidence type="ECO:0000259" key="2">
    <source>
        <dbReference type="Pfam" id="PF22600"/>
    </source>
</evidence>
<dbReference type="GO" id="GO:0016779">
    <property type="term" value="F:nucleotidyltransferase activity"/>
    <property type="evidence" value="ECO:0007669"/>
    <property type="project" value="UniProtKB-ARBA"/>
</dbReference>
<accession>A0A067PRE3</accession>
<proteinExistence type="predicted"/>
<dbReference type="AlphaFoldDB" id="A0A067PRE3"/>
<dbReference type="GO" id="GO:0010605">
    <property type="term" value="P:negative regulation of macromolecule metabolic process"/>
    <property type="evidence" value="ECO:0007669"/>
    <property type="project" value="UniProtKB-ARBA"/>
</dbReference>
<dbReference type="OrthoDB" id="2274644at2759"/>
<sequence>MLISLVYLWLRSWGIVDFGGQALALTVINFLIASEGLPNLLEVQKHRRDTPANPETSTGDPARSRPSTSTFAPEVVPKEVWVSHQYPQFPEAFYQRSSNPRDRAGRGRDWRRERGLRQEGDIEPTWVRETVVVGADFFDGRVKWKLWSRKIGPIFHDFLQYISNIPLYVQRESVISIDHPSPSSTDAPTKAKPGGNILRPPAVPLLARREIKVLKWRNKESVGNAMRLDARTFDPKRDVMKQPPKWRFSDVVVQDPFILTHNHAELTSRATWQFLLYKCFTTTRLLRRAHALPSVFGMAVLPQKASPAFVRLIEEANAPERGDIEDAEMELREWSRKRRDGGLDGPEDKEEDVEEDEREDGEQTLDRSGMRFAKERPPLSFLNGAGGNGKKFYTGVGFGLAGRGFHTSAAVGYQTKPNRIAETPIDLDEKRRRQTVNRVEVAIKNAYGYKYRVSRFGSTKYGVSSPNSDLDLIIIDPDLPNGFPPQVKIDDLPKVYKTL</sequence>
<dbReference type="STRING" id="933084.A0A067PRE3"/>
<gene>
    <name evidence="3" type="ORF">JAAARDRAFT_445611</name>
</gene>
<dbReference type="HOGENOM" id="CLU_546363_0_0_1"/>
<evidence type="ECO:0000313" key="3">
    <source>
        <dbReference type="EMBL" id="KDQ52881.1"/>
    </source>
</evidence>
<dbReference type="InParanoid" id="A0A067PRE3"/>
<evidence type="ECO:0000256" key="1">
    <source>
        <dbReference type="SAM" id="MobiDB-lite"/>
    </source>
</evidence>
<evidence type="ECO:0000313" key="4">
    <source>
        <dbReference type="Proteomes" id="UP000027265"/>
    </source>
</evidence>
<protein>
    <recommendedName>
        <fullName evidence="2">Poly(A) RNA polymerase mitochondrial-like central palm domain-containing protein</fullName>
    </recommendedName>
</protein>
<dbReference type="SUPFAM" id="SSF81301">
    <property type="entry name" value="Nucleotidyltransferase"/>
    <property type="match status" value="1"/>
</dbReference>
<organism evidence="3 4">
    <name type="scientific">Jaapia argillacea MUCL 33604</name>
    <dbReference type="NCBI Taxonomy" id="933084"/>
    <lineage>
        <taxon>Eukaryota</taxon>
        <taxon>Fungi</taxon>
        <taxon>Dikarya</taxon>
        <taxon>Basidiomycota</taxon>
        <taxon>Agaricomycotina</taxon>
        <taxon>Agaricomycetes</taxon>
        <taxon>Agaricomycetidae</taxon>
        <taxon>Jaapiales</taxon>
        <taxon>Jaapiaceae</taxon>
        <taxon>Jaapia</taxon>
    </lineage>
</organism>
<dbReference type="InterPro" id="IPR043519">
    <property type="entry name" value="NT_sf"/>
</dbReference>
<dbReference type="Proteomes" id="UP000027265">
    <property type="component" value="Unassembled WGS sequence"/>
</dbReference>
<dbReference type="Pfam" id="PF22600">
    <property type="entry name" value="MTPAP-like_central"/>
    <property type="match status" value="1"/>
</dbReference>
<feature type="compositionally biased region" description="Polar residues" evidence="1">
    <location>
        <begin position="53"/>
        <end position="71"/>
    </location>
</feature>
<feature type="compositionally biased region" description="Acidic residues" evidence="1">
    <location>
        <begin position="345"/>
        <end position="363"/>
    </location>
</feature>
<dbReference type="Gene3D" id="3.30.460.10">
    <property type="entry name" value="Beta Polymerase, domain 2"/>
    <property type="match status" value="1"/>
</dbReference>
<dbReference type="EMBL" id="KL197737">
    <property type="protein sequence ID" value="KDQ52881.1"/>
    <property type="molecule type" value="Genomic_DNA"/>
</dbReference>
<keyword evidence="4" id="KW-1185">Reference proteome</keyword>
<feature type="region of interest" description="Disordered" evidence="1">
    <location>
        <begin position="337"/>
        <end position="370"/>
    </location>
</feature>
<feature type="domain" description="Poly(A) RNA polymerase mitochondrial-like central palm" evidence="2">
    <location>
        <begin position="426"/>
        <end position="497"/>
    </location>
</feature>
<dbReference type="InterPro" id="IPR054708">
    <property type="entry name" value="MTPAP-like_central"/>
</dbReference>
<feature type="region of interest" description="Disordered" evidence="1">
    <location>
        <begin position="46"/>
        <end position="71"/>
    </location>
</feature>
<name>A0A067PRE3_9AGAM</name>
<reference evidence="4" key="1">
    <citation type="journal article" date="2014" name="Proc. Natl. Acad. Sci. U.S.A.">
        <title>Extensive sampling of basidiomycete genomes demonstrates inadequacy of the white-rot/brown-rot paradigm for wood decay fungi.</title>
        <authorList>
            <person name="Riley R."/>
            <person name="Salamov A.A."/>
            <person name="Brown D.W."/>
            <person name="Nagy L.G."/>
            <person name="Floudas D."/>
            <person name="Held B.W."/>
            <person name="Levasseur A."/>
            <person name="Lombard V."/>
            <person name="Morin E."/>
            <person name="Otillar R."/>
            <person name="Lindquist E.A."/>
            <person name="Sun H."/>
            <person name="LaButti K.M."/>
            <person name="Schmutz J."/>
            <person name="Jabbour D."/>
            <person name="Luo H."/>
            <person name="Baker S.E."/>
            <person name="Pisabarro A.G."/>
            <person name="Walton J.D."/>
            <person name="Blanchette R.A."/>
            <person name="Henrissat B."/>
            <person name="Martin F."/>
            <person name="Cullen D."/>
            <person name="Hibbett D.S."/>
            <person name="Grigoriev I.V."/>
        </authorList>
    </citation>
    <scope>NUCLEOTIDE SEQUENCE [LARGE SCALE GENOMIC DNA]</scope>
    <source>
        <strain evidence="4">MUCL 33604</strain>
    </source>
</reference>
<dbReference type="Gene3D" id="1.10.1410.10">
    <property type="match status" value="1"/>
</dbReference>